<dbReference type="Proteomes" id="UP000663880">
    <property type="component" value="Unassembled WGS sequence"/>
</dbReference>
<evidence type="ECO:0000313" key="1">
    <source>
        <dbReference type="EMBL" id="CAF4864643.1"/>
    </source>
</evidence>
<keyword evidence="2" id="KW-1185">Reference proteome</keyword>
<protein>
    <submittedName>
        <fullName evidence="1">Uncharacterized protein</fullName>
    </submittedName>
</protein>
<organism evidence="1 2">
    <name type="scientific">Pieris macdunnoughi</name>
    <dbReference type="NCBI Taxonomy" id="345717"/>
    <lineage>
        <taxon>Eukaryota</taxon>
        <taxon>Metazoa</taxon>
        <taxon>Ecdysozoa</taxon>
        <taxon>Arthropoda</taxon>
        <taxon>Hexapoda</taxon>
        <taxon>Insecta</taxon>
        <taxon>Pterygota</taxon>
        <taxon>Neoptera</taxon>
        <taxon>Endopterygota</taxon>
        <taxon>Lepidoptera</taxon>
        <taxon>Glossata</taxon>
        <taxon>Ditrysia</taxon>
        <taxon>Papilionoidea</taxon>
        <taxon>Pieridae</taxon>
        <taxon>Pierinae</taxon>
        <taxon>Pieris</taxon>
    </lineage>
</organism>
<dbReference type="EMBL" id="CAJOBZ010000021">
    <property type="protein sequence ID" value="CAF4864643.1"/>
    <property type="molecule type" value="Genomic_DNA"/>
</dbReference>
<gene>
    <name evidence="1" type="ORF">PMACD_LOCUS8212</name>
</gene>
<dbReference type="AlphaFoldDB" id="A0A821SSU5"/>
<reference evidence="1" key="1">
    <citation type="submission" date="2021-02" db="EMBL/GenBank/DDBJ databases">
        <authorList>
            <person name="Steward A R."/>
        </authorList>
    </citation>
    <scope>NUCLEOTIDE SEQUENCE</scope>
</reference>
<dbReference type="OrthoDB" id="6928962at2759"/>
<evidence type="ECO:0000313" key="2">
    <source>
        <dbReference type="Proteomes" id="UP000663880"/>
    </source>
</evidence>
<proteinExistence type="predicted"/>
<name>A0A821SSU5_9NEOP</name>
<comment type="caution">
    <text evidence="1">The sequence shown here is derived from an EMBL/GenBank/DDBJ whole genome shotgun (WGS) entry which is preliminary data.</text>
</comment>
<sequence length="147" mass="16889">MKMKQKLLVTERKMLLKILVPSRMEKVSWGVGINAEVEELAAQPNIIGKFNAHRVCSLRHHERMGQDWVVNYAYLSCSSHRPSSLFVKYEVGFAKLDDDLRSGEVIGRAIKSERKGIEMSKHLGMPMGRRTIGSPRYCWKDDVERIT</sequence>
<accession>A0A821SSU5</accession>